<evidence type="ECO:0000313" key="4">
    <source>
        <dbReference type="EMBL" id="PRR86093.1"/>
    </source>
</evidence>
<evidence type="ECO:0000256" key="3">
    <source>
        <dbReference type="SAM" id="Phobius"/>
    </source>
</evidence>
<keyword evidence="5" id="KW-1185">Reference proteome</keyword>
<dbReference type="CDD" id="cd05826">
    <property type="entry name" value="Sortase_B"/>
    <property type="match status" value="1"/>
</dbReference>
<dbReference type="GO" id="GO:0016787">
    <property type="term" value="F:hydrolase activity"/>
    <property type="evidence" value="ECO:0007669"/>
    <property type="project" value="UniProtKB-KW"/>
</dbReference>
<accession>A0A2T0BQD5</accession>
<feature type="transmembrane region" description="Helical" evidence="3">
    <location>
        <begin position="7"/>
        <end position="26"/>
    </location>
</feature>
<dbReference type="Proteomes" id="UP000237798">
    <property type="component" value="Unassembled WGS sequence"/>
</dbReference>
<dbReference type="PROSITE" id="PS51257">
    <property type="entry name" value="PROKAR_LIPOPROTEIN"/>
    <property type="match status" value="1"/>
</dbReference>
<dbReference type="InterPro" id="IPR005754">
    <property type="entry name" value="Sortase"/>
</dbReference>
<dbReference type="EMBL" id="PVXP01000008">
    <property type="protein sequence ID" value="PRR86093.1"/>
    <property type="molecule type" value="Genomic_DNA"/>
</dbReference>
<dbReference type="InterPro" id="IPR009835">
    <property type="entry name" value="SrtB"/>
</dbReference>
<feature type="active site" description="Acyl-thioester intermediate" evidence="2">
    <location>
        <position position="230"/>
    </location>
</feature>
<protein>
    <submittedName>
        <fullName evidence="4">Sortase family protein</fullName>
    </submittedName>
</protein>
<keyword evidence="1" id="KW-0378">Hydrolase</keyword>
<evidence type="ECO:0000256" key="1">
    <source>
        <dbReference type="ARBA" id="ARBA00022801"/>
    </source>
</evidence>
<dbReference type="AlphaFoldDB" id="A0A2T0BQD5"/>
<gene>
    <name evidence="4" type="ORF">CLLU_09250</name>
</gene>
<keyword evidence="3" id="KW-0812">Transmembrane</keyword>
<dbReference type="SUPFAM" id="SSF63817">
    <property type="entry name" value="Sortase"/>
    <property type="match status" value="1"/>
</dbReference>
<dbReference type="OrthoDB" id="9806013at2"/>
<evidence type="ECO:0000313" key="5">
    <source>
        <dbReference type="Proteomes" id="UP000237798"/>
    </source>
</evidence>
<organism evidence="4 5">
    <name type="scientific">Clostridium luticellarii</name>
    <dbReference type="NCBI Taxonomy" id="1691940"/>
    <lineage>
        <taxon>Bacteria</taxon>
        <taxon>Bacillati</taxon>
        <taxon>Bacillota</taxon>
        <taxon>Clostridia</taxon>
        <taxon>Eubacteriales</taxon>
        <taxon>Clostridiaceae</taxon>
        <taxon>Clostridium</taxon>
    </lineage>
</organism>
<proteinExistence type="predicted"/>
<sequence length="246" mass="29029">MKRHIKIAVNIILAAVIVSCVAAIGYRCLGYYRDIKNYFEIQKLKPKVEYNTKVNSAEEKLRKINPDYKFWISIPDTDIGYFGINIPNTDISYPVVQRKDNEFYLHNNFYGEKSVSGSIFVENNDKHDSDRDMIIYGHNMKSATMFSKINNFKEEENFKKGTIKIIKDNKEYTYEVFSVFVVDEKKNELRTNFASDEEYKKYINFLKQKSMYYKDIKNNDFKKILTLYTCSYEFDGARTIVCAVMK</sequence>
<keyword evidence="3" id="KW-1133">Transmembrane helix</keyword>
<feature type="active site" description="Proton donor/acceptor" evidence="2">
    <location>
        <position position="138"/>
    </location>
</feature>
<dbReference type="RefSeq" id="WP_106008414.1">
    <property type="nucleotide sequence ID" value="NZ_PVXP01000008.1"/>
</dbReference>
<reference evidence="4 5" key="1">
    <citation type="submission" date="2018-03" db="EMBL/GenBank/DDBJ databases">
        <title>Genome sequence of Clostridium luticellarii DSM 29923.</title>
        <authorList>
            <person name="Poehlein A."/>
            <person name="Daniel R."/>
        </authorList>
    </citation>
    <scope>NUCLEOTIDE SEQUENCE [LARGE SCALE GENOMIC DNA]</scope>
    <source>
        <strain evidence="4 5">DSM 29923</strain>
    </source>
</reference>
<dbReference type="Gene3D" id="2.40.260.10">
    <property type="entry name" value="Sortase"/>
    <property type="match status" value="1"/>
</dbReference>
<evidence type="ECO:0000256" key="2">
    <source>
        <dbReference type="PIRSR" id="PIRSR605754-1"/>
    </source>
</evidence>
<dbReference type="Pfam" id="PF04203">
    <property type="entry name" value="Sortase"/>
    <property type="match status" value="1"/>
</dbReference>
<comment type="caution">
    <text evidence="4">The sequence shown here is derived from an EMBL/GenBank/DDBJ whole genome shotgun (WGS) entry which is preliminary data.</text>
</comment>
<name>A0A2T0BQD5_9CLOT</name>
<dbReference type="InterPro" id="IPR023365">
    <property type="entry name" value="Sortase_dom-sf"/>
</dbReference>
<keyword evidence="3" id="KW-0472">Membrane</keyword>